<feature type="compositionally biased region" description="Basic and acidic residues" evidence="2">
    <location>
        <begin position="121"/>
        <end position="143"/>
    </location>
</feature>
<feature type="non-terminal residue" evidence="3">
    <location>
        <position position="1"/>
    </location>
</feature>
<name>E4YNT3_OIKDI</name>
<protein>
    <submittedName>
        <fullName evidence="3">Uncharacterized protein</fullName>
    </submittedName>
</protein>
<gene>
    <name evidence="3" type="ORF">GSOID_T00030206001</name>
</gene>
<feature type="region of interest" description="Disordered" evidence="2">
    <location>
        <begin position="296"/>
        <end position="321"/>
    </location>
</feature>
<feature type="region of interest" description="Disordered" evidence="2">
    <location>
        <begin position="121"/>
        <end position="179"/>
    </location>
</feature>
<feature type="region of interest" description="Disordered" evidence="2">
    <location>
        <begin position="220"/>
        <end position="241"/>
    </location>
</feature>
<feature type="compositionally biased region" description="Basic and acidic residues" evidence="2">
    <location>
        <begin position="230"/>
        <end position="241"/>
    </location>
</feature>
<feature type="compositionally biased region" description="Polar residues" evidence="2">
    <location>
        <begin position="296"/>
        <end position="314"/>
    </location>
</feature>
<feature type="compositionally biased region" description="Low complexity" evidence="2">
    <location>
        <begin position="1241"/>
        <end position="1256"/>
    </location>
</feature>
<feature type="coiled-coil region" evidence="1">
    <location>
        <begin position="1409"/>
        <end position="1450"/>
    </location>
</feature>
<evidence type="ECO:0000256" key="1">
    <source>
        <dbReference type="SAM" id="Coils"/>
    </source>
</evidence>
<proteinExistence type="predicted"/>
<sequence>TELDEMTSDEREQLQSTLMNNNKLSEESIGKLRKENEEFRKAVATLQQENETIERGWSDRFVQMEADWNDRLQRAVRDGERSRGEYDQLGKDNAKRMEVIEKTFAEERSSMEARIKQLQAEIERERETQDKIREDNRTLRMDLEQSNSKGEGANRQFLRQKEALEKEKEDANKLREKEKEQFVAERAQLENYLRSVSEHVKALQDSSTAAAERFSAERTKLEEEINSVQDESKEKQNELRKERDELQIEIARFKSQSKQELEQKLEEIQIGQSKITRLEKNRDELESQLEQLAKTHNLSEQQLAEATETSMTIESRSKQQREEFKKMQITLEETIKGKNRQVEELTAQLLQSQLQTENIKKDSSDLISQKDASAAKLKRELEEAQIAFENFKKESQLKEESLMEQHREEQQKIQSQNAKKLNNITSMMQLSTAEKEKIETEMTKKLAKTEAEMTEKLQKTSEESELAEQRAKQELQNEKSQFDVQMSSLSQHLQALTLDGAQKSEAIQALQIAKAEVERHLAQAIKNQEELTSQLKNHHEQAELALKQYKSELAKKEEDIYQKMTLLDGKQKEIIGLEQQNITQEGQINKLKERDGAINELKKEKLSFSQMVEESNRAVHQLKLNLERVTNENKTLVVEIEEAKLKYKALLKDSIQQKETISERDLALDKSKKELDRAKEEVKFAAADVEQGRKLFQAEKERLEEQVSDLRTQLKQREQRIFSAEEEISLLRDKSGGATKALSKEKKRLEEVEDSLQQALLAGKQRETQLNSEIESKEEFIHKLERKNAEMVRRLHQFDLEKDEMVGREERLNSLLSEGNETYGALQNEMESLKSQYERRLRTCDETKRENEGTIHSLEVDIENMRARLLESEKSTERLRADVDNKGNLEKINPFKFPTSSKITFLTNYKDREIIRERQQHKLKDAEANEKIGGLQHDLKIQQKTLQAVTMDLESQAAEESARLEKQIDILKLEVQGKDSELNKVRHEKERDILDQSASDLQGELEVVVAQLDQTRQEKNSLTVRLREQEVIDDELNSNLSEVQQMKQEREKLKSIVNEKSKEIDSLTIQLQRSDKRVEQVESEMKQKSEESKEAAERIEDARKMIQDLRREKDELVSMIGQRSSDQNLKFTQKIEKLREENRDLQKKLDDVRKESRLEAKTLSEASNIKQVLREKQHYQELSEDLKVDIQKLKNQMNEKTRYHSTSSSNNELTRMLEKENQELKSEIRVLQQESRQIRQRSWSRSSAINSSTASAQGHETSEERRLKAENSLLVNRLRDLTDECRNMQKQRSMSRDEPNMSGIVEERDQLRGAIQKIASLRKIELDQIEQFKQKIAASENLEKELSNMKIKATSQVEMVKVITLERERLLTEKTMLLQERDRILEERSSILKLAKSGEGNTGELCRHLELVINQKQELHNENNKLRADNELLKKDKQRLVEERDAAQFRVGCLEAEIAHPFPDKENASNKNQLAASALLVDQLRKDVARLSAENQKLKGKFNAKLPV</sequence>
<feature type="region of interest" description="Disordered" evidence="2">
    <location>
        <begin position="1241"/>
        <end position="1266"/>
    </location>
</feature>
<feature type="region of interest" description="Disordered" evidence="2">
    <location>
        <begin position="451"/>
        <end position="474"/>
    </location>
</feature>
<reference evidence="3" key="1">
    <citation type="journal article" date="2010" name="Science">
        <title>Plasticity of animal genome architecture unmasked by rapid evolution of a pelagic tunicate.</title>
        <authorList>
            <person name="Denoeud F."/>
            <person name="Henriet S."/>
            <person name="Mungpakdee S."/>
            <person name="Aury J.M."/>
            <person name="Da Silva C."/>
            <person name="Brinkmann H."/>
            <person name="Mikhaleva J."/>
            <person name="Olsen L.C."/>
            <person name="Jubin C."/>
            <person name="Canestro C."/>
            <person name="Bouquet J.M."/>
            <person name="Danks G."/>
            <person name="Poulain J."/>
            <person name="Campsteijn C."/>
            <person name="Adamski M."/>
            <person name="Cross I."/>
            <person name="Yadetie F."/>
            <person name="Muffato M."/>
            <person name="Louis A."/>
            <person name="Butcher S."/>
            <person name="Tsagkogeorga G."/>
            <person name="Konrad A."/>
            <person name="Singh S."/>
            <person name="Jensen M.F."/>
            <person name="Cong E.H."/>
            <person name="Eikeseth-Otteraa H."/>
            <person name="Noel B."/>
            <person name="Anthouard V."/>
            <person name="Porcel B.M."/>
            <person name="Kachouri-Lafond R."/>
            <person name="Nishino A."/>
            <person name="Ugolini M."/>
            <person name="Chourrout P."/>
            <person name="Nishida H."/>
            <person name="Aasland R."/>
            <person name="Huzurbazar S."/>
            <person name="Westhof E."/>
            <person name="Delsuc F."/>
            <person name="Lehrach H."/>
            <person name="Reinhardt R."/>
            <person name="Weissenbach J."/>
            <person name="Roy S.W."/>
            <person name="Artiguenave F."/>
            <person name="Postlethwait J.H."/>
            <person name="Manak J.R."/>
            <person name="Thompson E.M."/>
            <person name="Jaillon O."/>
            <person name="Du Pasquier L."/>
            <person name="Boudinot P."/>
            <person name="Liberles D.A."/>
            <person name="Volff J.N."/>
            <person name="Philippe H."/>
            <person name="Lenhard B."/>
            <person name="Roest Crollius H."/>
            <person name="Wincker P."/>
            <person name="Chourrout D."/>
        </authorList>
    </citation>
    <scope>NUCLEOTIDE SEQUENCE [LARGE SCALE GENOMIC DNA]</scope>
</reference>
<feature type="coiled-coil region" evidence="1">
    <location>
        <begin position="29"/>
        <end position="56"/>
    </location>
</feature>
<dbReference type="EMBL" id="FN654906">
    <property type="protein sequence ID" value="CBY37131.1"/>
    <property type="molecule type" value="Genomic_DNA"/>
</dbReference>
<feature type="compositionally biased region" description="Basic and acidic residues" evidence="2">
    <location>
        <begin position="159"/>
        <end position="179"/>
    </location>
</feature>
<accession>E4YNT3</accession>
<keyword evidence="1" id="KW-0175">Coiled coil</keyword>
<evidence type="ECO:0000313" key="3">
    <source>
        <dbReference type="EMBL" id="CBY37131.1"/>
    </source>
</evidence>
<evidence type="ECO:0000256" key="2">
    <source>
        <dbReference type="SAM" id="MobiDB-lite"/>
    </source>
</evidence>
<dbReference type="Proteomes" id="UP000011014">
    <property type="component" value="Unassembled WGS sequence"/>
</dbReference>
<organism evidence="3">
    <name type="scientific">Oikopleura dioica</name>
    <name type="common">Tunicate</name>
    <dbReference type="NCBI Taxonomy" id="34765"/>
    <lineage>
        <taxon>Eukaryota</taxon>
        <taxon>Metazoa</taxon>
        <taxon>Chordata</taxon>
        <taxon>Tunicata</taxon>
        <taxon>Appendicularia</taxon>
        <taxon>Copelata</taxon>
        <taxon>Oikopleuridae</taxon>
        <taxon>Oikopleura</taxon>
    </lineage>
</organism>